<dbReference type="OrthoDB" id="3907302at2759"/>
<keyword evidence="6" id="KW-1185">Reference proteome</keyword>
<evidence type="ECO:0000256" key="2">
    <source>
        <dbReference type="ARBA" id="ARBA00023315"/>
    </source>
</evidence>
<dbReference type="AlphaFoldDB" id="S3CEB9"/>
<dbReference type="EC" id="3.4.-.-" evidence="3"/>
<keyword evidence="3" id="KW-0378">Hydrolase</keyword>
<feature type="domain" description="Peptidase M28" evidence="4">
    <location>
        <begin position="138"/>
        <end position="367"/>
    </location>
</feature>
<dbReference type="Proteomes" id="UP000016923">
    <property type="component" value="Unassembled WGS sequence"/>
</dbReference>
<sequence>MFRKPPNGVTGLLCVSTTPFTRLITRLLFIAVSMGAASAYTALSDESLQRIPTAGTDFDIHNGALLAPILIPRVPGTEGSRKVQQHFVRFFKESLPDWDIEWHNSSATTPATGDKQIPFANLIFRRDPPWASPGDVARLTLAAHYDTLYQPEGFIGAIDSAAPCAMLMHVARSIDKALTQKWAAMEASGDGGNGLEEDRGVQIMLLDGEEAWVHWSDTDSLYGSRALAESWETTAYEPRSTFASPLGAISLFVLLDLLGAKGPTVPSYFQTTHWAYQKMALLESRMRKLALLATKPSVDFLPETGKEAGQFRYGFVEDDHVPFMNRGVDILHIIPSPFPPVWHTMADTGINLDIATVDDWAKIVTAFTAEWMELDGMMPKVKPRMDSRDTKTEL</sequence>
<evidence type="ECO:0000256" key="3">
    <source>
        <dbReference type="RuleBase" id="RU361240"/>
    </source>
</evidence>
<reference evidence="5 6" key="1">
    <citation type="journal article" date="2013" name="BMC Genomics">
        <title>The genome and transcriptome of the pine saprophyte Ophiostoma piceae, and a comparison with the bark beetle-associated pine pathogen Grosmannia clavigera.</title>
        <authorList>
            <person name="Haridas S."/>
            <person name="Wang Y."/>
            <person name="Lim L."/>
            <person name="Massoumi Alamouti S."/>
            <person name="Jackman S."/>
            <person name="Docking R."/>
            <person name="Robertson G."/>
            <person name="Birol I."/>
            <person name="Bohlmann J."/>
            <person name="Breuil C."/>
        </authorList>
    </citation>
    <scope>NUCLEOTIDE SEQUENCE [LARGE SCALE GENOMIC DNA]</scope>
    <source>
        <strain evidence="5 6">UAMH 11346</strain>
    </source>
</reference>
<dbReference type="GO" id="GO:0008233">
    <property type="term" value="F:peptidase activity"/>
    <property type="evidence" value="ECO:0007669"/>
    <property type="project" value="UniProtKB-KW"/>
</dbReference>
<comment type="similarity">
    <text evidence="3">Belongs to the peptidase M28 family.</text>
</comment>
<accession>S3CEB9</accession>
<evidence type="ECO:0000259" key="4">
    <source>
        <dbReference type="Pfam" id="PF04389"/>
    </source>
</evidence>
<dbReference type="InterPro" id="IPR040234">
    <property type="entry name" value="QC/QCL"/>
</dbReference>
<dbReference type="PANTHER" id="PTHR12283:SF6">
    <property type="entry name" value="GLUTAMINYL-PEPTIDE CYCLOTRANSFERASE-RELATED"/>
    <property type="match status" value="1"/>
</dbReference>
<dbReference type="eggNOG" id="KOG3946">
    <property type="taxonomic scope" value="Eukaryota"/>
</dbReference>
<dbReference type="HOGENOM" id="CLU_045003_0_0_1"/>
<dbReference type="CDD" id="cd03880">
    <property type="entry name" value="M28_QC_like"/>
    <property type="match status" value="1"/>
</dbReference>
<dbReference type="VEuPathDB" id="FungiDB:F503_05516"/>
<keyword evidence="3" id="KW-0645">Protease</keyword>
<proteinExistence type="inferred from homology"/>
<keyword evidence="3" id="KW-0479">Metal-binding</keyword>
<dbReference type="GO" id="GO:0008270">
    <property type="term" value="F:zinc ion binding"/>
    <property type="evidence" value="ECO:0007669"/>
    <property type="project" value="TreeGrafter"/>
</dbReference>
<evidence type="ECO:0000313" key="6">
    <source>
        <dbReference type="Proteomes" id="UP000016923"/>
    </source>
</evidence>
<dbReference type="SUPFAM" id="SSF53187">
    <property type="entry name" value="Zn-dependent exopeptidases"/>
    <property type="match status" value="1"/>
</dbReference>
<dbReference type="FunFam" id="3.40.630.10:FF:000074">
    <property type="entry name" value="Peptide hydrolase"/>
    <property type="match status" value="1"/>
</dbReference>
<name>S3CEB9_OPHP1</name>
<dbReference type="InterPro" id="IPR037457">
    <property type="entry name" value="M28_QC"/>
</dbReference>
<keyword evidence="3" id="KW-0862">Zinc</keyword>
<evidence type="ECO:0000313" key="5">
    <source>
        <dbReference type="EMBL" id="EPE10421.1"/>
    </source>
</evidence>
<keyword evidence="2" id="KW-0012">Acyltransferase</keyword>
<keyword evidence="1 5" id="KW-0808">Transferase</keyword>
<evidence type="ECO:0000256" key="1">
    <source>
        <dbReference type="ARBA" id="ARBA00022679"/>
    </source>
</evidence>
<protein>
    <recommendedName>
        <fullName evidence="3">Peptide hydrolase</fullName>
        <ecNumber evidence="3">3.4.-.-</ecNumber>
    </recommendedName>
</protein>
<gene>
    <name evidence="5" type="ORF">F503_05516</name>
</gene>
<dbReference type="EMBL" id="KE148146">
    <property type="protein sequence ID" value="EPE10421.1"/>
    <property type="molecule type" value="Genomic_DNA"/>
</dbReference>
<dbReference type="GO" id="GO:0016603">
    <property type="term" value="F:glutaminyl-peptide cyclotransferase activity"/>
    <property type="evidence" value="ECO:0007669"/>
    <property type="project" value="InterPro"/>
</dbReference>
<dbReference type="OMA" id="THWAYQK"/>
<dbReference type="PANTHER" id="PTHR12283">
    <property type="entry name" value="GLUTAMINYL-PEPTIDE CYCLOTRANSFERASE"/>
    <property type="match status" value="1"/>
</dbReference>
<dbReference type="Gene3D" id="3.40.630.10">
    <property type="entry name" value="Zn peptidases"/>
    <property type="match status" value="1"/>
</dbReference>
<dbReference type="InterPro" id="IPR007484">
    <property type="entry name" value="Peptidase_M28"/>
</dbReference>
<organism evidence="5 6">
    <name type="scientific">Ophiostoma piceae (strain UAMH 11346)</name>
    <name type="common">Sap stain fungus</name>
    <dbReference type="NCBI Taxonomy" id="1262450"/>
    <lineage>
        <taxon>Eukaryota</taxon>
        <taxon>Fungi</taxon>
        <taxon>Dikarya</taxon>
        <taxon>Ascomycota</taxon>
        <taxon>Pezizomycotina</taxon>
        <taxon>Sordariomycetes</taxon>
        <taxon>Sordariomycetidae</taxon>
        <taxon>Ophiostomatales</taxon>
        <taxon>Ophiostomataceae</taxon>
        <taxon>Ophiostoma</taxon>
    </lineage>
</organism>
<dbReference type="Pfam" id="PF04389">
    <property type="entry name" value="Peptidase_M28"/>
    <property type="match status" value="1"/>
</dbReference>
<dbReference type="GO" id="GO:0006508">
    <property type="term" value="P:proteolysis"/>
    <property type="evidence" value="ECO:0007669"/>
    <property type="project" value="UniProtKB-KW"/>
</dbReference>